<dbReference type="Proteomes" id="UP000334340">
    <property type="component" value="Unassembled WGS sequence"/>
</dbReference>
<name>A0A564ZMQ8_9BACT</name>
<dbReference type="PANTHER" id="PTHR34322">
    <property type="entry name" value="TRANSPOSASE, Y1_TNP DOMAIN-CONTAINING"/>
    <property type="match status" value="1"/>
</dbReference>
<keyword evidence="3" id="KW-1185">Reference proteome</keyword>
<dbReference type="SMART" id="SM01321">
    <property type="entry name" value="Y1_Tnp"/>
    <property type="match status" value="1"/>
</dbReference>
<dbReference type="GO" id="GO:0004803">
    <property type="term" value="F:transposase activity"/>
    <property type="evidence" value="ECO:0007669"/>
    <property type="project" value="InterPro"/>
</dbReference>
<gene>
    <name evidence="2" type="ORF">MELA_03009</name>
</gene>
<accession>A0A564ZMQ8</accession>
<dbReference type="GO" id="GO:0003677">
    <property type="term" value="F:DNA binding"/>
    <property type="evidence" value="ECO:0007669"/>
    <property type="project" value="InterPro"/>
</dbReference>
<evidence type="ECO:0000313" key="3">
    <source>
        <dbReference type="Proteomes" id="UP000334340"/>
    </source>
</evidence>
<dbReference type="AlphaFoldDB" id="A0A564ZMQ8"/>
<dbReference type="GO" id="GO:0006313">
    <property type="term" value="P:DNA transposition"/>
    <property type="evidence" value="ECO:0007669"/>
    <property type="project" value="InterPro"/>
</dbReference>
<organism evidence="2 3">
    <name type="scientific">Candidatus Methylomirabilis lanthanidiphila</name>
    <dbReference type="NCBI Taxonomy" id="2211376"/>
    <lineage>
        <taxon>Bacteria</taxon>
        <taxon>Candidatus Methylomirabilota</taxon>
        <taxon>Candidatus Methylomirabilia</taxon>
        <taxon>Candidatus Methylomirabilales</taxon>
        <taxon>Candidatus Methylomirabilaceae</taxon>
        <taxon>Candidatus Methylomirabilis</taxon>
    </lineage>
</organism>
<dbReference type="SUPFAM" id="SSF143422">
    <property type="entry name" value="Transposase IS200-like"/>
    <property type="match status" value="1"/>
</dbReference>
<dbReference type="Gene3D" id="3.30.70.1290">
    <property type="entry name" value="Transposase IS200-like"/>
    <property type="match status" value="1"/>
</dbReference>
<dbReference type="PANTHER" id="PTHR34322:SF2">
    <property type="entry name" value="TRANSPOSASE IS200-LIKE DOMAIN-CONTAINING PROTEIN"/>
    <property type="match status" value="1"/>
</dbReference>
<dbReference type="EMBL" id="CABIKM010000074">
    <property type="protein sequence ID" value="VUZ86604.1"/>
    <property type="molecule type" value="Genomic_DNA"/>
</dbReference>
<reference evidence="2 3" key="1">
    <citation type="submission" date="2019-07" db="EMBL/GenBank/DDBJ databases">
        <authorList>
            <person name="Cremers G."/>
        </authorList>
    </citation>
    <scope>NUCLEOTIDE SEQUENCE [LARGE SCALE GENOMIC DNA]</scope>
</reference>
<dbReference type="InterPro" id="IPR002686">
    <property type="entry name" value="Transposase_17"/>
</dbReference>
<dbReference type="InterPro" id="IPR036515">
    <property type="entry name" value="Transposase_17_sf"/>
</dbReference>
<protein>
    <submittedName>
        <fullName evidence="2">Transposase IS200 like protein</fullName>
    </submittedName>
</protein>
<sequence length="267" mass="30801">MPRANHYFLPGLVWHLTHRCHERDFLLKFVRDRNSYRAWLYEARKRFGLCVLNYMITSNHVHLLVKDTAEGVIAHSMQLIAGRTAQAYNRRKSRLGAFWEDRYHATAIESGVHFNRCLVYIDLNMVRAGVVQHPTTWPHSGYLEIQQPPERYRVIDLAVLSRLCGFGDIAQFHKAHCEWVEAGLRGDTAARDDRWSESIAVGSESFVEHVNAEVSVRAHHRQVALADGLSTLRESAEPYRSHFDRDTEALRPTNTVAWQTIVERTEG</sequence>
<feature type="domain" description="Transposase IS200-like" evidence="1">
    <location>
        <begin position="9"/>
        <end position="124"/>
    </location>
</feature>
<dbReference type="Pfam" id="PF01797">
    <property type="entry name" value="Y1_Tnp"/>
    <property type="match status" value="1"/>
</dbReference>
<evidence type="ECO:0000313" key="2">
    <source>
        <dbReference type="EMBL" id="VUZ86604.1"/>
    </source>
</evidence>
<evidence type="ECO:0000259" key="1">
    <source>
        <dbReference type="SMART" id="SM01321"/>
    </source>
</evidence>
<proteinExistence type="predicted"/>